<gene>
    <name evidence="2" type="ORF">BTJ68_08769</name>
</gene>
<sequence length="283" mass="32339">MFNASLRCFDPWKVVRLSSFAGFSLLHLQHNFYRQATESISCIAGQFVGEPSSIMEEVKAFASQFRKQSFATVLVDGGDIYKIPIPLLEKLKTRCPNFWGRLTEEMAMQRSLSVGTYTNADMFELFLFWASELRLPHFDAGKDDITVGDVPTTSVEGEDIVDTLADLWMFAEEFSIPELQNDAMKKLLEVLLEVNVRPFTLSQFHRFREEEALQSVLLLEVAHGLWCDCYTEQEMAEFAKVEGFLELFASLVRGERRLDPKETSPSRHFANGGDNSAFMRRET</sequence>
<organism evidence="2 3">
    <name type="scientific">Hortaea werneckii EXF-2000</name>
    <dbReference type="NCBI Taxonomy" id="1157616"/>
    <lineage>
        <taxon>Eukaryota</taxon>
        <taxon>Fungi</taxon>
        <taxon>Dikarya</taxon>
        <taxon>Ascomycota</taxon>
        <taxon>Pezizomycotina</taxon>
        <taxon>Dothideomycetes</taxon>
        <taxon>Dothideomycetidae</taxon>
        <taxon>Mycosphaerellales</taxon>
        <taxon>Teratosphaeriaceae</taxon>
        <taxon>Hortaea</taxon>
    </lineage>
</organism>
<evidence type="ECO:0000313" key="2">
    <source>
        <dbReference type="EMBL" id="OTA31942.1"/>
    </source>
</evidence>
<proteinExistence type="predicted"/>
<evidence type="ECO:0008006" key="4">
    <source>
        <dbReference type="Google" id="ProtNLM"/>
    </source>
</evidence>
<keyword evidence="3" id="KW-1185">Reference proteome</keyword>
<evidence type="ECO:0000313" key="3">
    <source>
        <dbReference type="Proteomes" id="UP000194280"/>
    </source>
</evidence>
<dbReference type="AlphaFoldDB" id="A0A1Z5T7D1"/>
<dbReference type="InParanoid" id="A0A1Z5T7D1"/>
<protein>
    <recommendedName>
        <fullName evidence="4">BTB domain-containing protein</fullName>
    </recommendedName>
</protein>
<dbReference type="EMBL" id="MUNK01000103">
    <property type="protein sequence ID" value="OTA31942.1"/>
    <property type="molecule type" value="Genomic_DNA"/>
</dbReference>
<reference evidence="2 3" key="1">
    <citation type="submission" date="2017-01" db="EMBL/GenBank/DDBJ databases">
        <title>The recent genome duplication of the halophilic yeast Hortaea werneckii: insights from long-read sequencing.</title>
        <authorList>
            <person name="Sinha S."/>
            <person name="Flibotte S."/>
            <person name="Neira M."/>
            <person name="Lenassi M."/>
            <person name="Gostincar C."/>
            <person name="Stajich J.E."/>
            <person name="Nislow C.E."/>
        </authorList>
    </citation>
    <scope>NUCLEOTIDE SEQUENCE [LARGE SCALE GENOMIC DNA]</scope>
    <source>
        <strain evidence="2 3">EXF-2000</strain>
    </source>
</reference>
<accession>A0A1Z5T7D1</accession>
<feature type="region of interest" description="Disordered" evidence="1">
    <location>
        <begin position="259"/>
        <end position="283"/>
    </location>
</feature>
<evidence type="ECO:0000256" key="1">
    <source>
        <dbReference type="SAM" id="MobiDB-lite"/>
    </source>
</evidence>
<dbReference type="OrthoDB" id="194443at2759"/>
<dbReference type="Proteomes" id="UP000194280">
    <property type="component" value="Unassembled WGS sequence"/>
</dbReference>
<name>A0A1Z5T7D1_HORWE</name>
<dbReference type="VEuPathDB" id="FungiDB:BTJ68_08769"/>
<comment type="caution">
    <text evidence="2">The sequence shown here is derived from an EMBL/GenBank/DDBJ whole genome shotgun (WGS) entry which is preliminary data.</text>
</comment>